<gene>
    <name evidence="6" type="ORF">CTEN210_04004</name>
</gene>
<evidence type="ECO:0000313" key="6">
    <source>
        <dbReference type="EMBL" id="GFH47529.1"/>
    </source>
</evidence>
<sequence>MVLQGIQWSAISRGNDVLAEAGEENYGGAVIALAQKLLKKKPTAGWEYVKSKGLKGIKFHVFDNSSGNMIVWSFSAVAESSFDEDLVKSFLEKMVYITEPMRETEEWIYGDVLCAQASFAPILLQKMEQSVDRVAMVNQKINTTKEIMAENIDMALAREERLEDMQERSEELNAMAKQFKKRAKQVKRYKMIQNAKHGALIGGLVVTATAVVVVPPLVALL</sequence>
<feature type="transmembrane region" description="Helical" evidence="4">
    <location>
        <begin position="198"/>
        <end position="218"/>
    </location>
</feature>
<organism evidence="6 7">
    <name type="scientific">Chaetoceros tenuissimus</name>
    <dbReference type="NCBI Taxonomy" id="426638"/>
    <lineage>
        <taxon>Eukaryota</taxon>
        <taxon>Sar</taxon>
        <taxon>Stramenopiles</taxon>
        <taxon>Ochrophyta</taxon>
        <taxon>Bacillariophyta</taxon>
        <taxon>Coscinodiscophyceae</taxon>
        <taxon>Chaetocerotophycidae</taxon>
        <taxon>Chaetocerotales</taxon>
        <taxon>Chaetocerotaceae</taxon>
        <taxon>Chaetoceros</taxon>
    </lineage>
</organism>
<dbReference type="GO" id="GO:0016020">
    <property type="term" value="C:membrane"/>
    <property type="evidence" value="ECO:0007669"/>
    <property type="project" value="InterPro"/>
</dbReference>
<dbReference type="PANTHER" id="PTHR21136:SF168">
    <property type="entry name" value="VESICLE-ASSOCIATED MEMBRANE PROTEIN 9"/>
    <property type="match status" value="1"/>
</dbReference>
<dbReference type="InterPro" id="IPR042855">
    <property type="entry name" value="V_SNARE_CC"/>
</dbReference>
<dbReference type="CDD" id="cd15843">
    <property type="entry name" value="R-SNARE"/>
    <property type="match status" value="1"/>
</dbReference>
<keyword evidence="1" id="KW-0813">Transport</keyword>
<dbReference type="EMBL" id="BLLK01000023">
    <property type="protein sequence ID" value="GFH47529.1"/>
    <property type="molecule type" value="Genomic_DNA"/>
</dbReference>
<dbReference type="Proteomes" id="UP001054902">
    <property type="component" value="Unassembled WGS sequence"/>
</dbReference>
<dbReference type="InterPro" id="IPR001388">
    <property type="entry name" value="Synaptobrevin-like"/>
</dbReference>
<keyword evidence="2 3" id="KW-0175">Coiled coil</keyword>
<feature type="domain" description="V-SNARE coiled-coil homology" evidence="5">
    <location>
        <begin position="133"/>
        <end position="193"/>
    </location>
</feature>
<evidence type="ECO:0000256" key="4">
    <source>
        <dbReference type="SAM" id="Phobius"/>
    </source>
</evidence>
<dbReference type="PRINTS" id="PR00219">
    <property type="entry name" value="SYNAPTOBREVN"/>
</dbReference>
<keyword evidence="4" id="KW-1133">Transmembrane helix</keyword>
<protein>
    <recommendedName>
        <fullName evidence="5">V-SNARE coiled-coil homology domain-containing protein</fullName>
    </recommendedName>
</protein>
<name>A0AAD3CKV1_9STRA</name>
<dbReference type="AlphaFoldDB" id="A0AAD3CKV1"/>
<keyword evidence="7" id="KW-1185">Reference proteome</keyword>
<dbReference type="InterPro" id="IPR051097">
    <property type="entry name" value="Synaptobrevin-like_transport"/>
</dbReference>
<dbReference type="PROSITE" id="PS50892">
    <property type="entry name" value="V_SNARE"/>
    <property type="match status" value="1"/>
</dbReference>
<evidence type="ECO:0000256" key="1">
    <source>
        <dbReference type="ARBA" id="ARBA00022927"/>
    </source>
</evidence>
<keyword evidence="4" id="KW-0812">Transmembrane</keyword>
<keyword evidence="1" id="KW-0653">Protein transport</keyword>
<evidence type="ECO:0000256" key="3">
    <source>
        <dbReference type="SAM" id="Coils"/>
    </source>
</evidence>
<evidence type="ECO:0000313" key="7">
    <source>
        <dbReference type="Proteomes" id="UP001054902"/>
    </source>
</evidence>
<keyword evidence="4" id="KW-0472">Membrane</keyword>
<dbReference type="Gene3D" id="1.20.5.110">
    <property type="match status" value="1"/>
</dbReference>
<feature type="coiled-coil region" evidence="3">
    <location>
        <begin position="155"/>
        <end position="182"/>
    </location>
</feature>
<evidence type="ECO:0000259" key="5">
    <source>
        <dbReference type="PROSITE" id="PS50892"/>
    </source>
</evidence>
<accession>A0AAD3CKV1</accession>
<proteinExistence type="predicted"/>
<comment type="caution">
    <text evidence="6">The sequence shown here is derived from an EMBL/GenBank/DDBJ whole genome shotgun (WGS) entry which is preliminary data.</text>
</comment>
<evidence type="ECO:0000256" key="2">
    <source>
        <dbReference type="PROSITE-ProRule" id="PRU00290"/>
    </source>
</evidence>
<dbReference type="GO" id="GO:0015031">
    <property type="term" value="P:protein transport"/>
    <property type="evidence" value="ECO:0007669"/>
    <property type="project" value="UniProtKB-KW"/>
</dbReference>
<dbReference type="SUPFAM" id="SSF58038">
    <property type="entry name" value="SNARE fusion complex"/>
    <property type="match status" value="1"/>
</dbReference>
<dbReference type="GO" id="GO:0016192">
    <property type="term" value="P:vesicle-mediated transport"/>
    <property type="evidence" value="ECO:0007669"/>
    <property type="project" value="InterPro"/>
</dbReference>
<dbReference type="Pfam" id="PF00957">
    <property type="entry name" value="Synaptobrevin"/>
    <property type="match status" value="1"/>
</dbReference>
<reference evidence="6 7" key="1">
    <citation type="journal article" date="2021" name="Sci. Rep.">
        <title>The genome of the diatom Chaetoceros tenuissimus carries an ancient integrated fragment of an extant virus.</title>
        <authorList>
            <person name="Hongo Y."/>
            <person name="Kimura K."/>
            <person name="Takaki Y."/>
            <person name="Yoshida Y."/>
            <person name="Baba S."/>
            <person name="Kobayashi G."/>
            <person name="Nagasaki K."/>
            <person name="Hano T."/>
            <person name="Tomaru Y."/>
        </authorList>
    </citation>
    <scope>NUCLEOTIDE SEQUENCE [LARGE SCALE GENOMIC DNA]</scope>
    <source>
        <strain evidence="6 7">NIES-3715</strain>
    </source>
</reference>
<dbReference type="PANTHER" id="PTHR21136">
    <property type="entry name" value="SNARE PROTEINS"/>
    <property type="match status" value="1"/>
</dbReference>